<dbReference type="InterPro" id="IPR050923">
    <property type="entry name" value="Cell_Proc_Reg/RNA_Proc"/>
</dbReference>
<sequence>MIKITLCRNKDPIDRYEIDAPTISIGRLDSNDIQLDDTGVSKVHAQIKRLGGGYVLEDCLSTNGTFLDDQRVTATSLENGSVINILNYSLLCEIPDDPQAHESTFVYLEADPPPKE</sequence>
<reference evidence="2 4" key="1">
    <citation type="submission" date="2017-02" db="EMBL/GenBank/DDBJ databases">
        <title>Novel co-symbiosis in the unique lucinid bivalve Phacoides pectinatus.</title>
        <authorList>
            <person name="Lim S.J."/>
            <person name="Davis B.G."/>
            <person name="Gill D.E."/>
            <person name="Engel A.S."/>
            <person name="Anderson L.C."/>
            <person name="Campbell B.J."/>
        </authorList>
    </citation>
    <scope>NUCLEOTIDE SEQUENCE [LARGE SCALE GENOMIC DNA]</scope>
    <source>
        <strain evidence="2">LUC13016_P6</strain>
    </source>
</reference>
<evidence type="ECO:0000313" key="2">
    <source>
        <dbReference type="EMBL" id="OQX33505.1"/>
    </source>
</evidence>
<proteinExistence type="predicted"/>
<dbReference type="EMBL" id="MUIE01000290">
    <property type="protein sequence ID" value="OQX33505.1"/>
    <property type="molecule type" value="Genomic_DNA"/>
</dbReference>
<dbReference type="Gene3D" id="2.60.200.20">
    <property type="match status" value="1"/>
</dbReference>
<protein>
    <recommendedName>
        <fullName evidence="1">FHA domain-containing protein</fullName>
    </recommendedName>
</protein>
<name>A0A657PTR2_9GAMM</name>
<dbReference type="CDD" id="cd00060">
    <property type="entry name" value="FHA"/>
    <property type="match status" value="1"/>
</dbReference>
<evidence type="ECO:0000313" key="3">
    <source>
        <dbReference type="EMBL" id="PUE01473.1"/>
    </source>
</evidence>
<dbReference type="Proteomes" id="UP000250928">
    <property type="component" value="Unassembled WGS sequence"/>
</dbReference>
<dbReference type="PROSITE" id="PS50006">
    <property type="entry name" value="FHA_DOMAIN"/>
    <property type="match status" value="1"/>
</dbReference>
<dbReference type="InterPro" id="IPR000253">
    <property type="entry name" value="FHA_dom"/>
</dbReference>
<dbReference type="InterPro" id="IPR008984">
    <property type="entry name" value="SMAD_FHA_dom_sf"/>
</dbReference>
<organism evidence="3 5">
    <name type="scientific">Candidatus Sedimenticola endophacoides</name>
    <dbReference type="NCBI Taxonomy" id="2548426"/>
    <lineage>
        <taxon>Bacteria</taxon>
        <taxon>Pseudomonadati</taxon>
        <taxon>Pseudomonadota</taxon>
        <taxon>Gammaproteobacteria</taxon>
        <taxon>Chromatiales</taxon>
        <taxon>Sedimenticolaceae</taxon>
        <taxon>Sedimenticola</taxon>
    </lineage>
</organism>
<dbReference type="Pfam" id="PF00498">
    <property type="entry name" value="FHA"/>
    <property type="match status" value="1"/>
</dbReference>
<evidence type="ECO:0000313" key="5">
    <source>
        <dbReference type="Proteomes" id="UP000250928"/>
    </source>
</evidence>
<comment type="caution">
    <text evidence="3">The sequence shown here is derived from an EMBL/GenBank/DDBJ whole genome shotgun (WGS) entry which is preliminary data.</text>
</comment>
<feature type="domain" description="FHA" evidence="1">
    <location>
        <begin position="23"/>
        <end position="72"/>
    </location>
</feature>
<dbReference type="PANTHER" id="PTHR23308">
    <property type="entry name" value="NUCLEAR INHIBITOR OF PROTEIN PHOSPHATASE-1"/>
    <property type="match status" value="1"/>
</dbReference>
<dbReference type="AlphaFoldDB" id="A0A657PTR2"/>
<dbReference type="SUPFAM" id="SSF49879">
    <property type="entry name" value="SMAD/FHA domain"/>
    <property type="match status" value="1"/>
</dbReference>
<evidence type="ECO:0000313" key="4">
    <source>
        <dbReference type="Proteomes" id="UP000243361"/>
    </source>
</evidence>
<gene>
    <name evidence="2" type="ORF">B0D84_04520</name>
    <name evidence="3" type="ORF">C3L24_07840</name>
</gene>
<evidence type="ECO:0000259" key="1">
    <source>
        <dbReference type="PROSITE" id="PS50006"/>
    </source>
</evidence>
<keyword evidence="4" id="KW-1185">Reference proteome</keyword>
<dbReference type="EMBL" id="PQCO01000200">
    <property type="protein sequence ID" value="PUE01473.1"/>
    <property type="molecule type" value="Genomic_DNA"/>
</dbReference>
<dbReference type="Proteomes" id="UP000243361">
    <property type="component" value="Unassembled WGS sequence"/>
</dbReference>
<accession>A0A657PTR2</accession>
<dbReference type="SMART" id="SM00240">
    <property type="entry name" value="FHA"/>
    <property type="match status" value="1"/>
</dbReference>
<reference evidence="3 5" key="2">
    <citation type="submission" date="2018-01" db="EMBL/GenBank/DDBJ databases">
        <title>Novel co-symbiosis in the lucinid bivalve Phacoides pectinatus.</title>
        <authorList>
            <person name="Lim S.J."/>
            <person name="Davis B.G."/>
            <person name="Gill D.E."/>
            <person name="Engel A.S."/>
            <person name="Anderson L.C."/>
            <person name="Campbell B.J."/>
        </authorList>
    </citation>
    <scope>NUCLEOTIDE SEQUENCE [LARGE SCALE GENOMIC DNA]</scope>
    <source>
        <strain evidence="3">N3_P5</strain>
    </source>
</reference>